<dbReference type="GO" id="GO:0071004">
    <property type="term" value="C:U2-type prespliceosome"/>
    <property type="evidence" value="ECO:0007669"/>
    <property type="project" value="TreeGrafter"/>
</dbReference>
<keyword evidence="6" id="KW-0007">Acetylation</keyword>
<comment type="caution">
    <text evidence="13">The sequence shown here is derived from an EMBL/GenBank/DDBJ whole genome shotgun (WGS) entry which is preliminary data.</text>
</comment>
<keyword evidence="3" id="KW-0507">mRNA processing</keyword>
<evidence type="ECO:0000256" key="11">
    <source>
        <dbReference type="ARBA" id="ARBA00067761"/>
    </source>
</evidence>
<dbReference type="GO" id="GO:0097526">
    <property type="term" value="C:spliceosomal tri-snRNP complex"/>
    <property type="evidence" value="ECO:0007669"/>
    <property type="project" value="TreeGrafter"/>
</dbReference>
<evidence type="ECO:0000256" key="6">
    <source>
        <dbReference type="ARBA" id="ARBA00022990"/>
    </source>
</evidence>
<dbReference type="GO" id="GO:1990726">
    <property type="term" value="C:Lsm1-7-Pat1 complex"/>
    <property type="evidence" value="ECO:0007669"/>
    <property type="project" value="TreeGrafter"/>
</dbReference>
<dbReference type="GO" id="GO:0071013">
    <property type="term" value="C:catalytic step 2 spliceosome"/>
    <property type="evidence" value="ECO:0007669"/>
    <property type="project" value="TreeGrafter"/>
</dbReference>
<evidence type="ECO:0000259" key="12">
    <source>
        <dbReference type="PROSITE" id="PS52002"/>
    </source>
</evidence>
<keyword evidence="5" id="KW-0694">RNA-binding</keyword>
<dbReference type="InterPro" id="IPR010920">
    <property type="entry name" value="LSM_dom_sf"/>
</dbReference>
<organism evidence="13 14">
    <name type="scientific">Blomia tropicalis</name>
    <name type="common">Mite</name>
    <dbReference type="NCBI Taxonomy" id="40697"/>
    <lineage>
        <taxon>Eukaryota</taxon>
        <taxon>Metazoa</taxon>
        <taxon>Ecdysozoa</taxon>
        <taxon>Arthropoda</taxon>
        <taxon>Chelicerata</taxon>
        <taxon>Arachnida</taxon>
        <taxon>Acari</taxon>
        <taxon>Acariformes</taxon>
        <taxon>Sarcoptiformes</taxon>
        <taxon>Astigmata</taxon>
        <taxon>Glycyphagoidea</taxon>
        <taxon>Echimyopodidae</taxon>
        <taxon>Blomia</taxon>
    </lineage>
</organism>
<evidence type="ECO:0000256" key="4">
    <source>
        <dbReference type="ARBA" id="ARBA00022728"/>
    </source>
</evidence>
<dbReference type="InterPro" id="IPR001163">
    <property type="entry name" value="Sm_dom_euk/arc"/>
</dbReference>
<dbReference type="AlphaFoldDB" id="A0A9Q0MGS0"/>
<dbReference type="OMA" id="PFVQQEE"/>
<sequence>MSSIGGDRSGGINLAEKKKKESIVDLSKYMDKAIRIKFQGGREATGILKGYDTLLNIVLDNTTEFLRDPDDPFKVTDDTRQLGLVVCRGTTIIAICPIDGMESIANPFIQHE</sequence>
<dbReference type="PIRSF" id="PIRSF037188">
    <property type="entry name" value="U6_snRNA_Lsm7"/>
    <property type="match status" value="1"/>
</dbReference>
<dbReference type="GO" id="GO:0000398">
    <property type="term" value="P:mRNA splicing, via spliceosome"/>
    <property type="evidence" value="ECO:0007669"/>
    <property type="project" value="InterPro"/>
</dbReference>
<evidence type="ECO:0000256" key="10">
    <source>
        <dbReference type="ARBA" id="ARBA00065431"/>
    </source>
</evidence>
<dbReference type="SUPFAM" id="SSF50182">
    <property type="entry name" value="Sm-like ribonucleoproteins"/>
    <property type="match status" value="1"/>
</dbReference>
<dbReference type="InterPro" id="IPR044641">
    <property type="entry name" value="Lsm7/SmG-like"/>
</dbReference>
<name>A0A9Q0MGS0_BLOTA</name>
<evidence type="ECO:0000313" key="13">
    <source>
        <dbReference type="EMBL" id="KAJ6225412.1"/>
    </source>
</evidence>
<dbReference type="PROSITE" id="PS52002">
    <property type="entry name" value="SM"/>
    <property type="match status" value="1"/>
</dbReference>
<keyword evidence="9" id="KW-0687">Ribonucleoprotein</keyword>
<dbReference type="FunFam" id="2.30.30.100:FF:000025">
    <property type="entry name" value="U6 snRNA-associated Sm-like protein LSm7"/>
    <property type="match status" value="1"/>
</dbReference>
<evidence type="ECO:0000256" key="7">
    <source>
        <dbReference type="ARBA" id="ARBA00023187"/>
    </source>
</evidence>
<dbReference type="Gene3D" id="2.30.30.100">
    <property type="match status" value="1"/>
</dbReference>
<comment type="subunit">
    <text evidence="10">Component of the precatalytic spliceosome (spliceosome B complex). Component of the U4/U6-U5 tri-snRNP complex, a building block of the precatalytic spliceosome (spliceosome B complex). The U4/U6-U5 tri-snRNP complex is composed of the U4, U6 and U5 snRNAs and at least PRPF3, PRPF4, PRPF6, PRPF8, PRPF31, SNRNP200, TXNL4A, SNRNP40, SNRPB, SNRPD1, SNRPD2, SNRPD3, SNRPE, SNRPF, SNRPG, DDX23, CD2BP2, PPIH, SNU13, EFTUD2, SART1 and USP39, plus LSM2, LSM3, LSM4, LSM5, LSM6, LSM7 and LSM8. LSM2, LSM3, LSM4, LSM5, LSM6, LSM7 and LSM8 form a heptameric, ring-shaped subcomplex (the LSM2-8 complex) that is part of the U4/U6-U5 tri-snRNP complex and the precatalytic spliceosome. Interacts with TACC1.</text>
</comment>
<keyword evidence="14" id="KW-1185">Reference proteome</keyword>
<dbReference type="GO" id="GO:0000956">
    <property type="term" value="P:nuclear-transcribed mRNA catabolic process"/>
    <property type="evidence" value="ECO:0007669"/>
    <property type="project" value="InterPro"/>
</dbReference>
<dbReference type="GO" id="GO:0003723">
    <property type="term" value="F:RNA binding"/>
    <property type="evidence" value="ECO:0007669"/>
    <property type="project" value="UniProtKB-KW"/>
</dbReference>
<dbReference type="GO" id="GO:0005688">
    <property type="term" value="C:U6 snRNP"/>
    <property type="evidence" value="ECO:0007669"/>
    <property type="project" value="TreeGrafter"/>
</dbReference>
<dbReference type="Proteomes" id="UP001142055">
    <property type="component" value="Chromosome 1"/>
</dbReference>
<gene>
    <name evidence="13" type="ORF">RDWZM_003957</name>
</gene>
<keyword evidence="8" id="KW-0539">Nucleus</keyword>
<dbReference type="InterPro" id="IPR017132">
    <property type="entry name" value="Lsm7"/>
</dbReference>
<dbReference type="PANTHER" id="PTHR10553">
    <property type="entry name" value="SMALL NUCLEAR RIBONUCLEOPROTEIN"/>
    <property type="match status" value="1"/>
</dbReference>
<dbReference type="EMBL" id="JAPWDV010000001">
    <property type="protein sequence ID" value="KAJ6225412.1"/>
    <property type="molecule type" value="Genomic_DNA"/>
</dbReference>
<feature type="domain" description="Sm" evidence="12">
    <location>
        <begin position="21"/>
        <end position="101"/>
    </location>
</feature>
<dbReference type="PANTHER" id="PTHR10553:SF5">
    <property type="entry name" value="U6 SNRNA-ASSOCIATED SM-LIKE PROTEIN LSM7"/>
    <property type="match status" value="1"/>
</dbReference>
<evidence type="ECO:0000256" key="1">
    <source>
        <dbReference type="ARBA" id="ARBA00004123"/>
    </source>
</evidence>
<reference evidence="13" key="1">
    <citation type="submission" date="2022-12" db="EMBL/GenBank/DDBJ databases">
        <title>Genome assemblies of Blomia tropicalis.</title>
        <authorList>
            <person name="Cui Y."/>
        </authorList>
    </citation>
    <scope>NUCLEOTIDE SEQUENCE</scope>
    <source>
        <tissue evidence="13">Adult mites</tissue>
    </source>
</reference>
<dbReference type="CDD" id="cd01729">
    <property type="entry name" value="LSm7"/>
    <property type="match status" value="1"/>
</dbReference>
<accession>A0A9Q0MGS0</accession>
<evidence type="ECO:0000256" key="9">
    <source>
        <dbReference type="ARBA" id="ARBA00023274"/>
    </source>
</evidence>
<proteinExistence type="inferred from homology"/>
<dbReference type="GO" id="GO:0005689">
    <property type="term" value="C:U12-type spliceosomal complex"/>
    <property type="evidence" value="ECO:0007669"/>
    <property type="project" value="TreeGrafter"/>
</dbReference>
<dbReference type="Pfam" id="PF01423">
    <property type="entry name" value="LSM"/>
    <property type="match status" value="1"/>
</dbReference>
<keyword evidence="4" id="KW-0747">Spliceosome</keyword>
<evidence type="ECO:0000256" key="8">
    <source>
        <dbReference type="ARBA" id="ARBA00023242"/>
    </source>
</evidence>
<comment type="similarity">
    <text evidence="2">Belongs to the snRNP Sm proteins family.</text>
</comment>
<keyword evidence="7" id="KW-0508">mRNA splicing</keyword>
<evidence type="ECO:0000256" key="2">
    <source>
        <dbReference type="ARBA" id="ARBA00006850"/>
    </source>
</evidence>
<evidence type="ECO:0000256" key="3">
    <source>
        <dbReference type="ARBA" id="ARBA00022664"/>
    </source>
</evidence>
<evidence type="ECO:0000256" key="5">
    <source>
        <dbReference type="ARBA" id="ARBA00022884"/>
    </source>
</evidence>
<dbReference type="SMART" id="SM00651">
    <property type="entry name" value="Sm"/>
    <property type="match status" value="1"/>
</dbReference>
<dbReference type="InterPro" id="IPR047575">
    <property type="entry name" value="Sm"/>
</dbReference>
<evidence type="ECO:0000313" key="14">
    <source>
        <dbReference type="Proteomes" id="UP001142055"/>
    </source>
</evidence>
<comment type="subcellular location">
    <subcellularLocation>
        <location evidence="1">Nucleus</location>
    </subcellularLocation>
</comment>
<protein>
    <recommendedName>
        <fullName evidence="11">U6 snRNA-associated Sm-like protein LSm7</fullName>
    </recommendedName>
</protein>